<sequence>MVYGPLTRIGSTSGVAIIVLMDQVILSAQYSAGTLLVKFGDMSSGGLCVQREQTILTYLLSDYKRTRKVLDQ</sequence>
<organism evidence="1 2">
    <name type="scientific">Trichinella spiralis</name>
    <name type="common">Trichina worm</name>
    <dbReference type="NCBI Taxonomy" id="6334"/>
    <lineage>
        <taxon>Eukaryota</taxon>
        <taxon>Metazoa</taxon>
        <taxon>Ecdysozoa</taxon>
        <taxon>Nematoda</taxon>
        <taxon>Enoplea</taxon>
        <taxon>Dorylaimia</taxon>
        <taxon>Trichinellida</taxon>
        <taxon>Trichinellidae</taxon>
        <taxon>Trichinella</taxon>
    </lineage>
</organism>
<evidence type="ECO:0000313" key="2">
    <source>
        <dbReference type="Proteomes" id="UP001558632"/>
    </source>
</evidence>
<reference evidence="1 2" key="1">
    <citation type="submission" date="2024-07" db="EMBL/GenBank/DDBJ databases">
        <title>Enhanced genomic and transcriptomic resources for Trichinella pseudospiralis and T. spiralis underpin the discovery of pronounced molecular differences between stages and species.</title>
        <authorList>
            <person name="Pasi K.K."/>
            <person name="La Rosa G."/>
            <person name="Gomez-Morales M.A."/>
            <person name="Tosini F."/>
            <person name="Sumanam S."/>
            <person name="Young N.D."/>
            <person name="Chang B.C."/>
            <person name="Robin G.B."/>
        </authorList>
    </citation>
    <scope>NUCLEOTIDE SEQUENCE [LARGE SCALE GENOMIC DNA]</scope>
    <source>
        <strain evidence="1">ISS534</strain>
    </source>
</reference>
<keyword evidence="2" id="KW-1185">Reference proteome</keyword>
<protein>
    <submittedName>
        <fullName evidence="1">1-aminocyclopropane-1-carboxylate synthase</fullName>
    </submittedName>
</protein>
<proteinExistence type="predicted"/>
<comment type="caution">
    <text evidence="1">The sequence shown here is derived from an EMBL/GenBank/DDBJ whole genome shotgun (WGS) entry which is preliminary data.</text>
</comment>
<dbReference type="EMBL" id="JBEUSY010000538">
    <property type="protein sequence ID" value="KAL1227544.1"/>
    <property type="molecule type" value="Genomic_DNA"/>
</dbReference>
<name>A0ABR3K2T2_TRISP</name>
<accession>A0ABR3K2T2</accession>
<dbReference type="Proteomes" id="UP001558632">
    <property type="component" value="Unassembled WGS sequence"/>
</dbReference>
<evidence type="ECO:0000313" key="1">
    <source>
        <dbReference type="EMBL" id="KAL1227544.1"/>
    </source>
</evidence>
<gene>
    <name evidence="1" type="ORF">TSPI_11115</name>
</gene>